<gene>
    <name evidence="2" type="ORF">RFI_12960</name>
</gene>
<feature type="compositionally biased region" description="Basic and acidic residues" evidence="1">
    <location>
        <begin position="235"/>
        <end position="245"/>
    </location>
</feature>
<reference evidence="2 3" key="1">
    <citation type="journal article" date="2013" name="Curr. Biol.">
        <title>The Genome of the Foraminiferan Reticulomyxa filosa.</title>
        <authorList>
            <person name="Glockner G."/>
            <person name="Hulsmann N."/>
            <person name="Schleicher M."/>
            <person name="Noegel A.A."/>
            <person name="Eichinger L."/>
            <person name="Gallinger C."/>
            <person name="Pawlowski J."/>
            <person name="Sierra R."/>
            <person name="Euteneuer U."/>
            <person name="Pillet L."/>
            <person name="Moustafa A."/>
            <person name="Platzer M."/>
            <person name="Groth M."/>
            <person name="Szafranski K."/>
            <person name="Schliwa M."/>
        </authorList>
    </citation>
    <scope>NUCLEOTIDE SEQUENCE [LARGE SCALE GENOMIC DNA]</scope>
</reference>
<keyword evidence="3" id="KW-1185">Reference proteome</keyword>
<evidence type="ECO:0000313" key="2">
    <source>
        <dbReference type="EMBL" id="ETO24203.1"/>
    </source>
</evidence>
<dbReference type="EMBL" id="ASPP01009370">
    <property type="protein sequence ID" value="ETO24203.1"/>
    <property type="molecule type" value="Genomic_DNA"/>
</dbReference>
<feature type="compositionally biased region" description="Polar residues" evidence="1">
    <location>
        <begin position="246"/>
        <end position="259"/>
    </location>
</feature>
<feature type="compositionally biased region" description="Polar residues" evidence="1">
    <location>
        <begin position="82"/>
        <end position="97"/>
    </location>
</feature>
<dbReference type="AlphaFoldDB" id="X6NE87"/>
<sequence length="259" mass="30156">MHITSGTYCESSDDHFRSHTLVYEKGVKEGIWKQLIQGNSIDLFQCDNYEAISQMKTGSRKKRKIKTPETSPVEESETMESNALSPSAKSTSQMTPSFETQFSKDINTFCQQTKEPLLSHQNKYSRQQHFFAFRQKLLGLIRISTSNCAKNNKINVLISLAETLTNAEQRKYKQSKKRKYNDFIKSDINTRQKNILYNTTDPNKKLKQQKFKENSRLKKKESRGKETRQIQTTSKEPEQTTDRWQPDTQVTLMGQSLYQ</sequence>
<proteinExistence type="predicted"/>
<comment type="caution">
    <text evidence="2">The sequence shown here is derived from an EMBL/GenBank/DDBJ whole genome shotgun (WGS) entry which is preliminary data.</text>
</comment>
<dbReference type="Proteomes" id="UP000023152">
    <property type="component" value="Unassembled WGS sequence"/>
</dbReference>
<feature type="region of interest" description="Disordered" evidence="1">
    <location>
        <begin position="57"/>
        <end position="97"/>
    </location>
</feature>
<organism evidence="2 3">
    <name type="scientific">Reticulomyxa filosa</name>
    <dbReference type="NCBI Taxonomy" id="46433"/>
    <lineage>
        <taxon>Eukaryota</taxon>
        <taxon>Sar</taxon>
        <taxon>Rhizaria</taxon>
        <taxon>Retaria</taxon>
        <taxon>Foraminifera</taxon>
        <taxon>Monothalamids</taxon>
        <taxon>Reticulomyxidae</taxon>
        <taxon>Reticulomyxa</taxon>
    </lineage>
</organism>
<protein>
    <submittedName>
        <fullName evidence="2">Uncharacterized protein</fullName>
    </submittedName>
</protein>
<evidence type="ECO:0000256" key="1">
    <source>
        <dbReference type="SAM" id="MobiDB-lite"/>
    </source>
</evidence>
<accession>X6NE87</accession>
<evidence type="ECO:0000313" key="3">
    <source>
        <dbReference type="Proteomes" id="UP000023152"/>
    </source>
</evidence>
<feature type="region of interest" description="Disordered" evidence="1">
    <location>
        <begin position="199"/>
        <end position="259"/>
    </location>
</feature>
<name>X6NE87_RETFI</name>